<sequence>MKESDAISIRTCHEIEGPFCDYLGSQYGKRVLLTGPVLPEPSTEPAPLEERWVEWLGRFEPSSVVCCIFGSQFILEKDQFQELLLGFELTGLPFLVALKPPQGTKSIEEALPDGFEERVQGRGLVHGGWVQQLQILSHPSVGCFVHHCGFGSMWESLMSDCQIVLVPQQLGDLILNTRTMTKELKVAVEVEREENGWFTKESLCKAIRLVMDHNSDVAGVVRSNHAKWKDFSLK</sequence>
<dbReference type="GO" id="GO:0102580">
    <property type="term" value="F:cyanidin 3-O-glucoside 2-O''-xylosyltransferase activity"/>
    <property type="evidence" value="ECO:0007669"/>
    <property type="project" value="UniProtKB-EC"/>
</dbReference>
<dbReference type="GO" id="GO:0035251">
    <property type="term" value="F:UDP-glucosyltransferase activity"/>
    <property type="evidence" value="ECO:0007669"/>
    <property type="project" value="InterPro"/>
</dbReference>
<comment type="similarity">
    <text evidence="1">Belongs to the UDP-glycosyltransferase family.</text>
</comment>
<dbReference type="PANTHER" id="PTHR48049">
    <property type="entry name" value="GLYCOSYLTRANSFERASE"/>
    <property type="match status" value="1"/>
</dbReference>
<reference evidence="3" key="1">
    <citation type="submission" date="2019-08" db="EMBL/GenBank/DDBJ databases">
        <title>Reference gene set and small RNA set construction with multiple tissues from Davidia involucrata Baill.</title>
        <authorList>
            <person name="Yang H."/>
            <person name="Zhou C."/>
            <person name="Li G."/>
            <person name="Wang J."/>
            <person name="Gao P."/>
            <person name="Wang M."/>
            <person name="Wang R."/>
            <person name="Zhao Y."/>
        </authorList>
    </citation>
    <scope>NUCLEOTIDE SEQUENCE</scope>
    <source>
        <tissue evidence="3">Mixed with DoveR01_LX</tissue>
    </source>
</reference>
<dbReference type="InterPro" id="IPR050481">
    <property type="entry name" value="UDP-glycosyltransf_plant"/>
</dbReference>
<keyword evidence="3" id="KW-0328">Glycosyltransferase</keyword>
<dbReference type="EC" id="2.4.2.51" evidence="3"/>
<gene>
    <name evidence="3" type="ORF">Din_042558</name>
</gene>
<evidence type="ECO:0000313" key="3">
    <source>
        <dbReference type="EMBL" id="MPA73117.1"/>
    </source>
</evidence>
<organism evidence="3">
    <name type="scientific">Davidia involucrata</name>
    <name type="common">Dove tree</name>
    <dbReference type="NCBI Taxonomy" id="16924"/>
    <lineage>
        <taxon>Eukaryota</taxon>
        <taxon>Viridiplantae</taxon>
        <taxon>Streptophyta</taxon>
        <taxon>Embryophyta</taxon>
        <taxon>Tracheophyta</taxon>
        <taxon>Spermatophyta</taxon>
        <taxon>Magnoliopsida</taxon>
        <taxon>eudicotyledons</taxon>
        <taxon>Gunneridae</taxon>
        <taxon>Pentapetalae</taxon>
        <taxon>asterids</taxon>
        <taxon>Cornales</taxon>
        <taxon>Nyssaceae</taxon>
        <taxon>Davidia</taxon>
    </lineage>
</organism>
<dbReference type="EMBL" id="GHES01042558">
    <property type="protein sequence ID" value="MPA73117.1"/>
    <property type="molecule type" value="Transcribed_RNA"/>
</dbReference>
<name>A0A5B7BWZ6_DAVIN</name>
<dbReference type="CDD" id="cd03784">
    <property type="entry name" value="GT1_Gtf-like"/>
    <property type="match status" value="1"/>
</dbReference>
<dbReference type="Pfam" id="PF00201">
    <property type="entry name" value="UDPGT"/>
    <property type="match status" value="1"/>
</dbReference>
<dbReference type="FunFam" id="3.40.50.2000:FF:000037">
    <property type="entry name" value="Glycosyltransferase"/>
    <property type="match status" value="1"/>
</dbReference>
<protein>
    <submittedName>
        <fullName evidence="3">Putative UDP-glycosyltransferase 79B6-like</fullName>
        <ecNumber evidence="3">2.4.2.51</ecNumber>
    </submittedName>
</protein>
<evidence type="ECO:0000256" key="1">
    <source>
        <dbReference type="ARBA" id="ARBA00009995"/>
    </source>
</evidence>
<accession>A0A5B7BWZ6</accession>
<dbReference type="SUPFAM" id="SSF53756">
    <property type="entry name" value="UDP-Glycosyltransferase/glycogen phosphorylase"/>
    <property type="match status" value="1"/>
</dbReference>
<dbReference type="PANTHER" id="PTHR48049:SF91">
    <property type="entry name" value="UDP-GLYCOSYLTRANSFERASE 79B7-RELATED"/>
    <property type="match status" value="1"/>
</dbReference>
<evidence type="ECO:0000256" key="2">
    <source>
        <dbReference type="ARBA" id="ARBA00022679"/>
    </source>
</evidence>
<keyword evidence="2 3" id="KW-0808">Transferase</keyword>
<dbReference type="InterPro" id="IPR002213">
    <property type="entry name" value="UDP_glucos_trans"/>
</dbReference>
<dbReference type="Gene3D" id="3.40.50.2000">
    <property type="entry name" value="Glycogen Phosphorylase B"/>
    <property type="match status" value="2"/>
</dbReference>
<proteinExistence type="inferred from homology"/>
<dbReference type="AlphaFoldDB" id="A0A5B7BWZ6"/>